<accession>A0AC60QBI5</accession>
<name>A0AC60QBI5_IXOPE</name>
<organism evidence="1 2">
    <name type="scientific">Ixodes persulcatus</name>
    <name type="common">Taiga tick</name>
    <dbReference type="NCBI Taxonomy" id="34615"/>
    <lineage>
        <taxon>Eukaryota</taxon>
        <taxon>Metazoa</taxon>
        <taxon>Ecdysozoa</taxon>
        <taxon>Arthropoda</taxon>
        <taxon>Chelicerata</taxon>
        <taxon>Arachnida</taxon>
        <taxon>Acari</taxon>
        <taxon>Parasitiformes</taxon>
        <taxon>Ixodida</taxon>
        <taxon>Ixodoidea</taxon>
        <taxon>Ixodidae</taxon>
        <taxon>Ixodinae</taxon>
        <taxon>Ixodes</taxon>
    </lineage>
</organism>
<evidence type="ECO:0000313" key="2">
    <source>
        <dbReference type="Proteomes" id="UP000805193"/>
    </source>
</evidence>
<evidence type="ECO:0000313" key="1">
    <source>
        <dbReference type="EMBL" id="KAG0431407.1"/>
    </source>
</evidence>
<protein>
    <submittedName>
        <fullName evidence="1">Uncharacterized protein</fullName>
    </submittedName>
</protein>
<comment type="caution">
    <text evidence="1">The sequence shown here is derived from an EMBL/GenBank/DDBJ whole genome shotgun (WGS) entry which is preliminary data.</text>
</comment>
<dbReference type="EMBL" id="JABSTQ010009226">
    <property type="protein sequence ID" value="KAG0431407.1"/>
    <property type="molecule type" value="Genomic_DNA"/>
</dbReference>
<dbReference type="Proteomes" id="UP000805193">
    <property type="component" value="Unassembled WGS sequence"/>
</dbReference>
<gene>
    <name evidence="1" type="ORF">HPB47_021823</name>
</gene>
<reference evidence="1 2" key="1">
    <citation type="journal article" date="2020" name="Cell">
        <title>Large-Scale Comparative Analyses of Tick Genomes Elucidate Their Genetic Diversity and Vector Capacities.</title>
        <authorList>
            <consortium name="Tick Genome and Microbiome Consortium (TIGMIC)"/>
            <person name="Jia N."/>
            <person name="Wang J."/>
            <person name="Shi W."/>
            <person name="Du L."/>
            <person name="Sun Y."/>
            <person name="Zhan W."/>
            <person name="Jiang J.F."/>
            <person name="Wang Q."/>
            <person name="Zhang B."/>
            <person name="Ji P."/>
            <person name="Bell-Sakyi L."/>
            <person name="Cui X.M."/>
            <person name="Yuan T.T."/>
            <person name="Jiang B.G."/>
            <person name="Yang W.F."/>
            <person name="Lam T.T."/>
            <person name="Chang Q.C."/>
            <person name="Ding S.J."/>
            <person name="Wang X.J."/>
            <person name="Zhu J.G."/>
            <person name="Ruan X.D."/>
            <person name="Zhao L."/>
            <person name="Wei J.T."/>
            <person name="Ye R.Z."/>
            <person name="Que T.C."/>
            <person name="Du C.H."/>
            <person name="Zhou Y.H."/>
            <person name="Cheng J.X."/>
            <person name="Dai P.F."/>
            <person name="Guo W.B."/>
            <person name="Han X.H."/>
            <person name="Huang E.J."/>
            <person name="Li L.F."/>
            <person name="Wei W."/>
            <person name="Gao Y.C."/>
            <person name="Liu J.Z."/>
            <person name="Shao H.Z."/>
            <person name="Wang X."/>
            <person name="Wang C.C."/>
            <person name="Yang T.C."/>
            <person name="Huo Q.B."/>
            <person name="Li W."/>
            <person name="Chen H.Y."/>
            <person name="Chen S.E."/>
            <person name="Zhou L.G."/>
            <person name="Ni X.B."/>
            <person name="Tian J.H."/>
            <person name="Sheng Y."/>
            <person name="Liu T."/>
            <person name="Pan Y.S."/>
            <person name="Xia L.Y."/>
            <person name="Li J."/>
            <person name="Zhao F."/>
            <person name="Cao W.C."/>
        </authorList>
    </citation>
    <scope>NUCLEOTIDE SEQUENCE [LARGE SCALE GENOMIC DNA]</scope>
    <source>
        <strain evidence="1">Iper-2018</strain>
    </source>
</reference>
<keyword evidence="2" id="KW-1185">Reference proteome</keyword>
<sequence length="140" mass="15983">MFIEQSATWSRKKKVLKIYRQKLMNDTNFIENACHQIWTKHIRIGISETPEYESWESNCGEPASRPPDEGVDPAPISRETKRQLSKHQARRRRVFTLPPSPPAEMTQLRTCEARSRPPDAGASPQHPPCFTCGIDEALLA</sequence>
<proteinExistence type="predicted"/>